<dbReference type="PANTHER" id="PTHR31809">
    <property type="entry name" value="BUD13 HOMOLOG"/>
    <property type="match status" value="1"/>
</dbReference>
<dbReference type="OrthoDB" id="6022at2759"/>
<feature type="region of interest" description="Disordered" evidence="2">
    <location>
        <begin position="1"/>
        <end position="100"/>
    </location>
</feature>
<name>A0A8H3I5F9_9LECA</name>
<keyword evidence="4" id="KW-1185">Reference proteome</keyword>
<dbReference type="PANTHER" id="PTHR31809:SF0">
    <property type="entry name" value="BUD13 HOMOLOG"/>
    <property type="match status" value="1"/>
</dbReference>
<evidence type="ECO:0000256" key="1">
    <source>
        <dbReference type="ARBA" id="ARBA00011069"/>
    </source>
</evidence>
<dbReference type="EMBL" id="CAJPDQ010000010">
    <property type="protein sequence ID" value="CAF9915637.1"/>
    <property type="molecule type" value="Genomic_DNA"/>
</dbReference>
<evidence type="ECO:0000313" key="3">
    <source>
        <dbReference type="EMBL" id="CAF9915637.1"/>
    </source>
</evidence>
<feature type="compositionally biased region" description="Low complexity" evidence="2">
    <location>
        <begin position="56"/>
        <end position="69"/>
    </location>
</feature>
<sequence>MPSTSTLSAYLAKNYLNADPPSKKPSKKRKRHSETNPKTTTTLLTIADDSEETWSTTTTTRNTTNPPTTISNHTDEEEEDSLSSTTILHSRSADFRRKKTSQWQTLSGAPAILDSTNDLSAAAEAEAIIRSAEAEKAARVAAEDDGADSNAPAVVVVGETMRMSNGAHAGLQSAAHMAVQMASYRRQEEEEEEDEEVEVGGKGKGETIYRDASGRVVNIAMKRAEARVAAEAAEVKKRQREEAARGDVQRVQREERRQELEDAKLMPFARGAEDVQMNAELRERDVWGDPMAGQLETVPVKTDGKKGVKVVKTSITGRPLYAGSAPPNRYGIRPGHKWDGVDRGTGFESDWFKARNTRKDRQALEWNWQMDE</sequence>
<evidence type="ECO:0000256" key="2">
    <source>
        <dbReference type="SAM" id="MobiDB-lite"/>
    </source>
</evidence>
<gene>
    <name evidence="3" type="ORF">GOMPHAMPRED_000812</name>
</gene>
<dbReference type="GO" id="GO:0003723">
    <property type="term" value="F:RNA binding"/>
    <property type="evidence" value="ECO:0007669"/>
    <property type="project" value="TreeGrafter"/>
</dbReference>
<reference evidence="3" key="1">
    <citation type="submission" date="2021-03" db="EMBL/GenBank/DDBJ databases">
        <authorList>
            <person name="Tagirdzhanova G."/>
        </authorList>
    </citation>
    <scope>NUCLEOTIDE SEQUENCE</scope>
</reference>
<dbReference type="GO" id="GO:0000398">
    <property type="term" value="P:mRNA splicing, via spliceosome"/>
    <property type="evidence" value="ECO:0007669"/>
    <property type="project" value="TreeGrafter"/>
</dbReference>
<comment type="caution">
    <text evidence="3">The sequence shown here is derived from an EMBL/GenBank/DDBJ whole genome shotgun (WGS) entry which is preliminary data.</text>
</comment>
<dbReference type="Proteomes" id="UP000664169">
    <property type="component" value="Unassembled WGS sequence"/>
</dbReference>
<dbReference type="Pfam" id="PF09736">
    <property type="entry name" value="Bud13"/>
    <property type="match status" value="1"/>
</dbReference>
<dbReference type="InterPro" id="IPR051112">
    <property type="entry name" value="CWC26_splicing_factor"/>
</dbReference>
<dbReference type="GO" id="GO:0005684">
    <property type="term" value="C:U2-type spliceosomal complex"/>
    <property type="evidence" value="ECO:0007669"/>
    <property type="project" value="TreeGrafter"/>
</dbReference>
<dbReference type="InterPro" id="IPR018609">
    <property type="entry name" value="Bud13"/>
</dbReference>
<evidence type="ECO:0000313" key="4">
    <source>
        <dbReference type="Proteomes" id="UP000664169"/>
    </source>
</evidence>
<proteinExistence type="inferred from homology"/>
<accession>A0A8H3I5F9</accession>
<protein>
    <recommendedName>
        <fullName evidence="5">Pre-mRNA-splicing factor cwc26</fullName>
    </recommendedName>
</protein>
<dbReference type="GO" id="GO:0070274">
    <property type="term" value="C:RES complex"/>
    <property type="evidence" value="ECO:0007669"/>
    <property type="project" value="TreeGrafter"/>
</dbReference>
<evidence type="ECO:0008006" key="5">
    <source>
        <dbReference type="Google" id="ProtNLM"/>
    </source>
</evidence>
<dbReference type="AlphaFoldDB" id="A0A8H3I5F9"/>
<comment type="similarity">
    <text evidence="1">Belongs to the CWC26 family.</text>
</comment>
<organism evidence="3 4">
    <name type="scientific">Gomphillus americanus</name>
    <dbReference type="NCBI Taxonomy" id="1940652"/>
    <lineage>
        <taxon>Eukaryota</taxon>
        <taxon>Fungi</taxon>
        <taxon>Dikarya</taxon>
        <taxon>Ascomycota</taxon>
        <taxon>Pezizomycotina</taxon>
        <taxon>Lecanoromycetes</taxon>
        <taxon>OSLEUM clade</taxon>
        <taxon>Ostropomycetidae</taxon>
        <taxon>Ostropales</taxon>
        <taxon>Graphidaceae</taxon>
        <taxon>Gomphilloideae</taxon>
        <taxon>Gomphillus</taxon>
    </lineage>
</organism>